<keyword evidence="2" id="KW-1185">Reference proteome</keyword>
<accession>A0AA86T8A7</accession>
<reference evidence="1" key="1">
    <citation type="submission" date="2022-10" db="EMBL/GenBank/DDBJ databases">
        <authorList>
            <person name="Koch H."/>
        </authorList>
    </citation>
    <scope>NUCLEOTIDE SEQUENCE</scope>
    <source>
        <strain evidence="1">DNF</strain>
    </source>
</reference>
<evidence type="ECO:0000313" key="1">
    <source>
        <dbReference type="EMBL" id="CAI4032163.1"/>
    </source>
</evidence>
<protein>
    <submittedName>
        <fullName evidence="1">RHH_1 domain-containing protein</fullName>
    </submittedName>
</protein>
<proteinExistence type="predicted"/>
<dbReference type="EMBL" id="OX365700">
    <property type="protein sequence ID" value="CAI4032163.1"/>
    <property type="molecule type" value="Genomic_DNA"/>
</dbReference>
<gene>
    <name evidence="1" type="ORF">DNFV4_02591</name>
</gene>
<organism evidence="1 2">
    <name type="scientific">Nitrospira tepida</name>
    <dbReference type="NCBI Taxonomy" id="2973512"/>
    <lineage>
        <taxon>Bacteria</taxon>
        <taxon>Pseudomonadati</taxon>
        <taxon>Nitrospirota</taxon>
        <taxon>Nitrospiria</taxon>
        <taxon>Nitrospirales</taxon>
        <taxon>Nitrospiraceae</taxon>
        <taxon>Nitrospira</taxon>
    </lineage>
</organism>
<dbReference type="AlphaFoldDB" id="A0AA86T8A7"/>
<sequence length="74" mass="8230">MIERLARTRGRTKSEVVREAIGVLAKQTEGRDKADRPYETIRDLIGIVRGGPPDLSIQTGKAFRRLVAVKRQGA</sequence>
<dbReference type="KEGG" id="nti:DNFV4_02591"/>
<name>A0AA86T8A7_9BACT</name>
<evidence type="ECO:0000313" key="2">
    <source>
        <dbReference type="Proteomes" id="UP001179121"/>
    </source>
</evidence>
<dbReference type="Proteomes" id="UP001179121">
    <property type="component" value="Chromosome"/>
</dbReference>